<dbReference type="EMBL" id="JABULY010000003">
    <property type="protein sequence ID" value="MBV6531857.1"/>
    <property type="molecule type" value="Genomic_DNA"/>
</dbReference>
<dbReference type="Proteomes" id="UP000732858">
    <property type="component" value="Unassembled WGS sequence"/>
</dbReference>
<evidence type="ECO:0008006" key="5">
    <source>
        <dbReference type="Google" id="ProtNLM"/>
    </source>
</evidence>
<name>A0A949T4J1_9PAST</name>
<dbReference type="AlphaFoldDB" id="A0A949T4J1"/>
<gene>
    <name evidence="1" type="ORF">HT657_06875</name>
    <name evidence="2" type="ORF">HT672_05050</name>
</gene>
<evidence type="ECO:0000313" key="3">
    <source>
        <dbReference type="Proteomes" id="UP000732858"/>
    </source>
</evidence>
<proteinExistence type="predicted"/>
<reference evidence="2 4" key="1">
    <citation type="journal article" date="2021" name="Mol. Ecol.">
        <title>Polar bear-adapted Ursidibacter maritimus are remarkably conserved after generations in captivity.</title>
        <authorList>
            <person name="Espinosa-Gongora C."/>
            <person name="Hansen M.J."/>
            <person name="Bertelsen M.F."/>
            <person name="Bojesen A.M."/>
        </authorList>
    </citation>
    <scope>NUCLEOTIDE SEQUENCE</scope>
    <source>
        <strain evidence="2">Pb43105x</strain>
        <strain evidence="1 4">Pb43106</strain>
    </source>
</reference>
<evidence type="ECO:0000313" key="1">
    <source>
        <dbReference type="EMBL" id="MBV6531857.1"/>
    </source>
</evidence>
<dbReference type="Proteomes" id="UP001196379">
    <property type="component" value="Unassembled WGS sequence"/>
</dbReference>
<accession>A0A949T4J1</accession>
<dbReference type="OrthoDB" id="9156542at2"/>
<evidence type="ECO:0000313" key="4">
    <source>
        <dbReference type="Proteomes" id="UP001196379"/>
    </source>
</evidence>
<dbReference type="EMBL" id="JABUMC010000009">
    <property type="protein sequence ID" value="MBV6546655.1"/>
    <property type="molecule type" value="Genomic_DNA"/>
</dbReference>
<dbReference type="GeneID" id="65549672"/>
<comment type="caution">
    <text evidence="2">The sequence shown here is derived from an EMBL/GenBank/DDBJ whole genome shotgun (WGS) entry which is preliminary data.</text>
</comment>
<organism evidence="2 3">
    <name type="scientific">Ursidibacter maritimus</name>
    <dbReference type="NCBI Taxonomy" id="1331689"/>
    <lineage>
        <taxon>Bacteria</taxon>
        <taxon>Pseudomonadati</taxon>
        <taxon>Pseudomonadota</taxon>
        <taxon>Gammaproteobacteria</taxon>
        <taxon>Pasteurellales</taxon>
        <taxon>Pasteurellaceae</taxon>
        <taxon>Ursidibacter</taxon>
    </lineage>
</organism>
<evidence type="ECO:0000313" key="2">
    <source>
        <dbReference type="EMBL" id="MBV6546655.1"/>
    </source>
</evidence>
<sequence length="240" mass="27876">MITNQFKNTALSFAGCDGGNLKSDVWFCGLEWGGNQRDELDSPIDETNLSSWSDEDFEGAWTAQYNQKICWFLWYFLNLEWNNGENSTTFVERHHILYSEKENGIGFKMNMLPIGFPNRNNIDWNETLKVLTGFSTFDEYREWCVVNRGEFFRKQVSKYKPKVIVCTGISEVNRFVPFFTGKNDFTYSDNTDLKIAYAQFEDTLICVCPFFGGASGINSYEKMEILVKDIQKKLALEERD</sequence>
<protein>
    <recommendedName>
        <fullName evidence="5">Uracil DNA glycosylase superfamily protein</fullName>
    </recommendedName>
</protein>
<dbReference type="RefSeq" id="WP_157403734.1">
    <property type="nucleotide sequence ID" value="NZ_JABULY010000003.1"/>
</dbReference>
<keyword evidence="4" id="KW-1185">Reference proteome</keyword>